<evidence type="ECO:0000256" key="1">
    <source>
        <dbReference type="SAM" id="MobiDB-lite"/>
    </source>
</evidence>
<keyword evidence="3" id="KW-1185">Reference proteome</keyword>
<comment type="caution">
    <text evidence="2">The sequence shown here is derived from an EMBL/GenBank/DDBJ whole genome shotgun (WGS) entry which is preliminary data.</text>
</comment>
<evidence type="ECO:0000313" key="2">
    <source>
        <dbReference type="EMBL" id="MFC5153915.1"/>
    </source>
</evidence>
<gene>
    <name evidence="2" type="ORF">ACFPRH_19460</name>
</gene>
<dbReference type="EMBL" id="JBHSKP010000012">
    <property type="protein sequence ID" value="MFC5153915.1"/>
    <property type="molecule type" value="Genomic_DNA"/>
</dbReference>
<dbReference type="RefSeq" id="WP_344478647.1">
    <property type="nucleotide sequence ID" value="NZ_BAAASB010000010.1"/>
</dbReference>
<evidence type="ECO:0000313" key="3">
    <source>
        <dbReference type="Proteomes" id="UP001596160"/>
    </source>
</evidence>
<reference evidence="3" key="1">
    <citation type="journal article" date="2019" name="Int. J. Syst. Evol. Microbiol.">
        <title>The Global Catalogue of Microorganisms (GCM) 10K type strain sequencing project: providing services to taxonomists for standard genome sequencing and annotation.</title>
        <authorList>
            <consortium name="The Broad Institute Genomics Platform"/>
            <consortium name="The Broad Institute Genome Sequencing Center for Infectious Disease"/>
            <person name="Wu L."/>
            <person name="Ma J."/>
        </authorList>
    </citation>
    <scope>NUCLEOTIDE SEQUENCE [LARGE SCALE GENOMIC DNA]</scope>
    <source>
        <strain evidence="3">PCU 266</strain>
    </source>
</reference>
<accession>A0ABW0AMK2</accession>
<sequence length="57" mass="6356">MLQQEDRRIELTYASSVLRDLLAAIGQIQADFHRLSGTPHESSAGHGDEWTGRVVHV</sequence>
<name>A0ABW0AMK2_9ACTN</name>
<dbReference type="Proteomes" id="UP001596160">
    <property type="component" value="Unassembled WGS sequence"/>
</dbReference>
<proteinExistence type="predicted"/>
<protein>
    <submittedName>
        <fullName evidence="2">Uncharacterized protein</fullName>
    </submittedName>
</protein>
<organism evidence="2 3">
    <name type="scientific">Streptomyces amakusaensis</name>
    <dbReference type="NCBI Taxonomy" id="67271"/>
    <lineage>
        <taxon>Bacteria</taxon>
        <taxon>Bacillati</taxon>
        <taxon>Actinomycetota</taxon>
        <taxon>Actinomycetes</taxon>
        <taxon>Kitasatosporales</taxon>
        <taxon>Streptomycetaceae</taxon>
        <taxon>Streptomyces</taxon>
    </lineage>
</organism>
<feature type="region of interest" description="Disordered" evidence="1">
    <location>
        <begin position="36"/>
        <end position="57"/>
    </location>
</feature>